<protein>
    <submittedName>
        <fullName evidence="11">Sodium:neurotransmitter symporter family protein</fullName>
    </submittedName>
</protein>
<reference evidence="11 12" key="1">
    <citation type="submission" date="2014-03" db="EMBL/GenBank/DDBJ databases">
        <title>Draft genome of the hookworm Oesophagostomum dentatum.</title>
        <authorList>
            <person name="Mitreva M."/>
        </authorList>
    </citation>
    <scope>NUCLEOTIDE SEQUENCE [LARGE SCALE GENOMIC DNA]</scope>
    <source>
        <strain evidence="11 12">OD-Hann</strain>
    </source>
</reference>
<feature type="transmembrane region" description="Helical" evidence="10">
    <location>
        <begin position="320"/>
        <end position="345"/>
    </location>
</feature>
<dbReference type="PANTHER" id="PTHR11616:SF326">
    <property type="entry name" value="SODIUM-DEPENDENT TRANSPORTER SNF-5"/>
    <property type="match status" value="1"/>
</dbReference>
<evidence type="ECO:0000256" key="1">
    <source>
        <dbReference type="ARBA" id="ARBA00004141"/>
    </source>
</evidence>
<feature type="transmembrane region" description="Helical" evidence="10">
    <location>
        <begin position="59"/>
        <end position="80"/>
    </location>
</feature>
<dbReference type="GO" id="GO:0046872">
    <property type="term" value="F:metal ion binding"/>
    <property type="evidence" value="ECO:0007669"/>
    <property type="project" value="UniProtKB-KW"/>
</dbReference>
<evidence type="ECO:0000256" key="7">
    <source>
        <dbReference type="PIRSR" id="PIRSR600175-1"/>
    </source>
</evidence>
<feature type="transmembrane region" description="Helical" evidence="10">
    <location>
        <begin position="351"/>
        <end position="368"/>
    </location>
</feature>
<keyword evidence="2" id="KW-0813">Transport</keyword>
<dbReference type="EMBL" id="KN556261">
    <property type="protein sequence ID" value="KHJ88211.1"/>
    <property type="molecule type" value="Genomic_DNA"/>
</dbReference>
<evidence type="ECO:0000256" key="8">
    <source>
        <dbReference type="PIRSR" id="PIRSR600175-2"/>
    </source>
</evidence>
<evidence type="ECO:0000313" key="12">
    <source>
        <dbReference type="Proteomes" id="UP000053660"/>
    </source>
</evidence>
<dbReference type="InterPro" id="IPR000175">
    <property type="entry name" value="Na/ntran_symport"/>
</dbReference>
<dbReference type="SUPFAM" id="SSF161070">
    <property type="entry name" value="SNF-like"/>
    <property type="match status" value="1"/>
</dbReference>
<dbReference type="GO" id="GO:0043005">
    <property type="term" value="C:neuron projection"/>
    <property type="evidence" value="ECO:0007669"/>
    <property type="project" value="TreeGrafter"/>
</dbReference>
<feature type="transmembrane region" description="Helical" evidence="10">
    <location>
        <begin position="101"/>
        <end position="130"/>
    </location>
</feature>
<feature type="disulfide bond" evidence="8">
    <location>
        <begin position="142"/>
        <end position="151"/>
    </location>
</feature>
<keyword evidence="5 10" id="KW-1133">Transmembrane helix</keyword>
<name>A0A0B1SWE8_OESDE</name>
<feature type="transmembrane region" description="Helical" evidence="10">
    <location>
        <begin position="413"/>
        <end position="443"/>
    </location>
</feature>
<evidence type="ECO:0000313" key="11">
    <source>
        <dbReference type="EMBL" id="KHJ88211.1"/>
    </source>
</evidence>
<feature type="binding site" evidence="7">
    <location>
        <position position="395"/>
    </location>
    <ligand>
        <name>Na(+)</name>
        <dbReference type="ChEBI" id="CHEBI:29101"/>
        <label>1</label>
    </ligand>
</feature>
<dbReference type="AlphaFoldDB" id="A0A0B1SWE8"/>
<dbReference type="OrthoDB" id="6581954at2759"/>
<feature type="transmembrane region" description="Helical" evidence="10">
    <location>
        <begin position="380"/>
        <end position="401"/>
    </location>
</feature>
<feature type="region of interest" description="Disordered" evidence="9">
    <location>
        <begin position="561"/>
        <end position="597"/>
    </location>
</feature>
<keyword evidence="7" id="KW-0479">Metal-binding</keyword>
<dbReference type="InterPro" id="IPR037272">
    <property type="entry name" value="SNS_sf"/>
</dbReference>
<dbReference type="PRINTS" id="PR00176">
    <property type="entry name" value="NANEUSMPORT"/>
</dbReference>
<sequence length="619" mass="69378">MADEVLFILASLESLDENERGEWTSETESLLATISLTVGLGSLWRFPRLAYQNGGSAFLIPYSACMILFGFPMLYLEMMLGQYSSQGPSTLFGHFIPALQGLGWTMAFISFTVGVYYCVIVAWSFLYLFASIAGQTSVWGKCNNAWNDVYCVDAEAMKECKLRDPTKPIAFNGSCFASVVEEMKTPYDQYFTNVITRRSDGIDTYGGINWATLFALTVIWLLVALTIMKGYVYLGKTAYVVSVAPYVIVAIVFCRAVTLEGAIAGVLYYFGKPDFRTLLYHETWSAALIQVCFTLNIGYGGIIMIASYNRRHNNCYRDAWITVVAVVLMSIIGGVVVFATLGFVSQQLHKPLHGIVSSGLSIVFVAYLEAMHEMPYPSIWSTPFFATLFFLGFGSVMGRSFHNTSYFEPTSGFFWFTLFDEFCASTSICLVVSLEAFMLMHVYGFQNIHKMIIDLFGERPKGELAKFGPHSRLWECCWKFIIPAIGLMHSLFTMLQKDPMVENYSRRDQFPQWALVIGRFLKLLPLLPIPVFFLVNLAKWKMKKLPLMTLFLIPRPFEPPPAPKDIEDESDTSISRSTEETSAAASPPLPYASSSTLSRAKTPYIPSITLGRAKTPFIG</sequence>
<feature type="transmembrane region" description="Helical" evidence="10">
    <location>
        <begin position="210"/>
        <end position="234"/>
    </location>
</feature>
<evidence type="ECO:0000256" key="6">
    <source>
        <dbReference type="ARBA" id="ARBA00023136"/>
    </source>
</evidence>
<evidence type="ECO:0000256" key="4">
    <source>
        <dbReference type="ARBA" id="ARBA00022847"/>
    </source>
</evidence>
<organism evidence="11 12">
    <name type="scientific">Oesophagostomum dentatum</name>
    <name type="common">Nodular worm</name>
    <dbReference type="NCBI Taxonomy" id="61180"/>
    <lineage>
        <taxon>Eukaryota</taxon>
        <taxon>Metazoa</taxon>
        <taxon>Ecdysozoa</taxon>
        <taxon>Nematoda</taxon>
        <taxon>Chromadorea</taxon>
        <taxon>Rhabditida</taxon>
        <taxon>Rhabditina</taxon>
        <taxon>Rhabditomorpha</taxon>
        <taxon>Strongyloidea</taxon>
        <taxon>Strongylidae</taxon>
        <taxon>Oesophagostomum</taxon>
    </lineage>
</organism>
<evidence type="ECO:0000256" key="3">
    <source>
        <dbReference type="ARBA" id="ARBA00022692"/>
    </source>
</evidence>
<dbReference type="Pfam" id="PF00209">
    <property type="entry name" value="SNF"/>
    <property type="match status" value="2"/>
</dbReference>
<keyword evidence="7" id="KW-0915">Sodium</keyword>
<accession>A0A0B1SWE8</accession>
<feature type="compositionally biased region" description="Low complexity" evidence="9">
    <location>
        <begin position="572"/>
        <end position="597"/>
    </location>
</feature>
<gene>
    <name evidence="11" type="ORF">OESDEN_11997</name>
</gene>
<proteinExistence type="predicted"/>
<evidence type="ECO:0000256" key="2">
    <source>
        <dbReference type="ARBA" id="ARBA00022448"/>
    </source>
</evidence>
<feature type="transmembrane region" description="Helical" evidence="10">
    <location>
        <begin position="516"/>
        <end position="538"/>
    </location>
</feature>
<dbReference type="CDD" id="cd10324">
    <property type="entry name" value="SLC6sbd"/>
    <property type="match status" value="1"/>
</dbReference>
<keyword evidence="8" id="KW-1015">Disulfide bond</keyword>
<keyword evidence="3 10" id="KW-0812">Transmembrane</keyword>
<keyword evidence="6 10" id="KW-0472">Membrane</keyword>
<dbReference type="PROSITE" id="PS50267">
    <property type="entry name" value="NA_NEUROTRAN_SYMP_3"/>
    <property type="match status" value="1"/>
</dbReference>
<evidence type="ECO:0000256" key="9">
    <source>
        <dbReference type="SAM" id="MobiDB-lite"/>
    </source>
</evidence>
<dbReference type="GO" id="GO:0005886">
    <property type="term" value="C:plasma membrane"/>
    <property type="evidence" value="ECO:0007669"/>
    <property type="project" value="TreeGrafter"/>
</dbReference>
<feature type="transmembrane region" description="Helical" evidence="10">
    <location>
        <begin position="476"/>
        <end position="496"/>
    </location>
</feature>
<dbReference type="GO" id="GO:0005332">
    <property type="term" value="F:gamma-aminobutyric acid:sodium:chloride symporter activity"/>
    <property type="evidence" value="ECO:0007669"/>
    <property type="project" value="TreeGrafter"/>
</dbReference>
<keyword evidence="12" id="KW-1185">Reference proteome</keyword>
<dbReference type="PANTHER" id="PTHR11616">
    <property type="entry name" value="SODIUM/CHLORIDE DEPENDENT TRANSPORTER"/>
    <property type="match status" value="1"/>
</dbReference>
<feature type="binding site" evidence="7">
    <location>
        <position position="391"/>
    </location>
    <ligand>
        <name>Na(+)</name>
        <dbReference type="ChEBI" id="CHEBI:29101"/>
        <label>1</label>
    </ligand>
</feature>
<feature type="binding site" evidence="7">
    <location>
        <position position="38"/>
    </location>
    <ligand>
        <name>Na(+)</name>
        <dbReference type="ChEBI" id="CHEBI:29101"/>
        <label>1</label>
    </ligand>
</feature>
<evidence type="ECO:0000256" key="10">
    <source>
        <dbReference type="SAM" id="Phobius"/>
    </source>
</evidence>
<dbReference type="Proteomes" id="UP000053660">
    <property type="component" value="Unassembled WGS sequence"/>
</dbReference>
<comment type="subcellular location">
    <subcellularLocation>
        <location evidence="1">Membrane</location>
        <topology evidence="1">Multi-pass membrane protein</topology>
    </subcellularLocation>
</comment>
<feature type="transmembrane region" description="Helical" evidence="10">
    <location>
        <begin position="283"/>
        <end position="308"/>
    </location>
</feature>
<feature type="transmembrane region" description="Helical" evidence="10">
    <location>
        <begin position="246"/>
        <end position="271"/>
    </location>
</feature>
<evidence type="ECO:0000256" key="5">
    <source>
        <dbReference type="ARBA" id="ARBA00022989"/>
    </source>
</evidence>
<keyword evidence="4" id="KW-0769">Symport</keyword>